<accession>A0A3P8A341</accession>
<evidence type="ECO:0000313" key="1">
    <source>
        <dbReference type="EMBL" id="VDP08217.1"/>
    </source>
</evidence>
<sequence length="484" mass="54967">MFSLLICGLSVRKLLASRKFSKPISRRVKRSKLSGLQSRMLSDDQSKSQLQAERMARSSSISQVLANVILDQYHIQKTRELDTYPASNFGKNEWRNERQRLVNFVTYKLLGDEDTQTLKESFGWDIASQPNQNLSQWQTNVDMNDSLRILSPKIFSVVPEKGNVTSLLSPHFLSLYSSQNINEVLPLSKLLKSSSKAEQTAWMRVILELSKSTEKLRELGMEPYKDLKQQKYRSLLKQRQTMTTVFKRLERMYSDDQRKALMKRGYAFLNKRQLQLLYGSSNVLKISERPKFYESFLMMSDDEKEKFLLKDVTHMLAGMKPKQKRQVVLNPLILTPIVLQPAFPLVLSPVILSPSVLGPLVLSPLVLSPLVLSPSVLVLAPIVLFPLVLSPLTVCPLVLSPFVLSPLILNPLTVSPAILNPLVLSPLILTPYYKGALILAPRVLSPLIRSPIGRFIITGSPSILSRRRKKRWVWNSTSHSLVHI</sequence>
<gene>
    <name evidence="1" type="ORF">SBAD_LOCUS5754</name>
</gene>
<dbReference type="Proteomes" id="UP000270296">
    <property type="component" value="Unassembled WGS sequence"/>
</dbReference>
<organism evidence="1 2">
    <name type="scientific">Soboliphyme baturini</name>
    <dbReference type="NCBI Taxonomy" id="241478"/>
    <lineage>
        <taxon>Eukaryota</taxon>
        <taxon>Metazoa</taxon>
        <taxon>Ecdysozoa</taxon>
        <taxon>Nematoda</taxon>
        <taxon>Enoplea</taxon>
        <taxon>Dorylaimia</taxon>
        <taxon>Dioctophymatida</taxon>
        <taxon>Dioctophymatoidea</taxon>
        <taxon>Soboliphymatidae</taxon>
        <taxon>Soboliphyme</taxon>
    </lineage>
</organism>
<dbReference type="PANTHER" id="PTHR21523">
    <property type="match status" value="1"/>
</dbReference>
<dbReference type="PANTHER" id="PTHR21523:SF37">
    <property type="entry name" value="MLT-TEN (MLT-10) RELATED"/>
    <property type="match status" value="1"/>
</dbReference>
<dbReference type="OrthoDB" id="5917548at2759"/>
<name>A0A3P8A341_9BILA</name>
<proteinExistence type="predicted"/>
<evidence type="ECO:0000313" key="2">
    <source>
        <dbReference type="Proteomes" id="UP000270296"/>
    </source>
</evidence>
<dbReference type="InterPro" id="IPR006954">
    <property type="entry name" value="Mlt-10-like"/>
</dbReference>
<dbReference type="EMBL" id="UZAM01009222">
    <property type="protein sequence ID" value="VDP08217.1"/>
    <property type="molecule type" value="Genomic_DNA"/>
</dbReference>
<dbReference type="Pfam" id="PF04870">
    <property type="entry name" value="Moulting_cycle"/>
    <property type="match status" value="1"/>
</dbReference>
<protein>
    <submittedName>
        <fullName evidence="1">Uncharacterized protein</fullName>
    </submittedName>
</protein>
<keyword evidence="2" id="KW-1185">Reference proteome</keyword>
<dbReference type="AlphaFoldDB" id="A0A3P8A341"/>
<reference evidence="1 2" key="1">
    <citation type="submission" date="2018-11" db="EMBL/GenBank/DDBJ databases">
        <authorList>
            <consortium name="Pathogen Informatics"/>
        </authorList>
    </citation>
    <scope>NUCLEOTIDE SEQUENCE [LARGE SCALE GENOMIC DNA]</scope>
</reference>